<dbReference type="Pfam" id="PF03372">
    <property type="entry name" value="Exo_endo_phos"/>
    <property type="match status" value="1"/>
</dbReference>
<dbReference type="EMBL" id="DP000086">
    <property type="protein sequence ID" value="ABB47932.2"/>
    <property type="molecule type" value="Genomic_DNA"/>
</dbReference>
<dbReference type="InterPro" id="IPR036691">
    <property type="entry name" value="Endo/exonu/phosph_ase_sf"/>
</dbReference>
<evidence type="ECO:0000313" key="2">
    <source>
        <dbReference type="EMBL" id="ABB47932.2"/>
    </source>
</evidence>
<proteinExistence type="predicted"/>
<dbReference type="SUPFAM" id="SSF56219">
    <property type="entry name" value="DNase I-like"/>
    <property type="match status" value="1"/>
</dbReference>
<evidence type="ECO:0000259" key="1">
    <source>
        <dbReference type="Pfam" id="PF03372"/>
    </source>
</evidence>
<reference evidence="2" key="1">
    <citation type="journal article" date="2003" name="Science">
        <title>In-depth view of structure, activity, and evolution of rice chromosome 10.</title>
        <authorList>
            <consortium name="Rice Chromosome 10 Sequencing Consortium"/>
        </authorList>
    </citation>
    <scope>NUCLEOTIDE SEQUENCE [LARGE SCALE GENOMIC DNA]</scope>
</reference>
<name>Q336X3_ORYSJ</name>
<feature type="domain" description="Endonuclease/exonuclease/phosphatase" evidence="1">
    <location>
        <begin position="546"/>
        <end position="683"/>
    </location>
</feature>
<dbReference type="PANTHER" id="PTHR33710:SF48">
    <property type="entry name" value="OS02G0307075 PROTEIN"/>
    <property type="match status" value="1"/>
</dbReference>
<dbReference type="GO" id="GO:0003824">
    <property type="term" value="F:catalytic activity"/>
    <property type="evidence" value="ECO:0007669"/>
    <property type="project" value="InterPro"/>
</dbReference>
<protein>
    <submittedName>
        <fullName evidence="2">Retrotransposon protein, putative, LINE subclass</fullName>
    </submittedName>
</protein>
<reference evidence="2" key="3">
    <citation type="submission" date="2006-07" db="EMBL/GenBank/DDBJ databases">
        <authorList>
            <person name="Buell R."/>
        </authorList>
    </citation>
    <scope>NUCLEOTIDE SEQUENCE</scope>
</reference>
<reference evidence="2" key="2">
    <citation type="submission" date="2003-05" db="EMBL/GenBank/DDBJ databases">
        <authorList>
            <person name="Buell C.R."/>
            <person name="Wing R.A."/>
            <person name="McCombie W.R."/>
            <person name="Messing J."/>
            <person name="Yuan Q."/>
            <person name="Ouyang S."/>
        </authorList>
    </citation>
    <scope>NUCLEOTIDE SEQUENCE</scope>
</reference>
<dbReference type="PANTHER" id="PTHR33710">
    <property type="entry name" value="BNAC02G09200D PROTEIN"/>
    <property type="match status" value="1"/>
</dbReference>
<sequence>MVHLSTSITISETPPEHWQKGVKHLVLFHIKEIHDYTAAAVDLRNTKSCRPATRTLPPWHLGVLDGERLCRASLKISLTIRRRRGPTPSATATRKAWRTMTLLSNGRPATKEAEQSGMPLIVMVNDAMARNAATGAATAAMIVAAKTGAEAVTGDTTTITRTMISAVAGDATTTTTTIATTGDATSHVGEVASAAWTLTSGANARAHRAPMTVATWGGATDGFIWLAAVIRKTAVAAASVEGALRQMLVAAGVAVALDKLAAPVALDKPAANAAAPSPPVIALASLAMISSTTRELLPITSAEKTLPSLNAECAAAPTLQDTLAANDLSPVKDTETAPTPDIADFDSVQVLIDIAGDTQVLIPPDDALEVVPIPVAADMLGEGRRRSPRLARQPVAGLLMSLRAQLNLCRRLGTVPAEGVLTDKALADFKAMFNSPLPQDAIDALTQLFGFDKEDAKTVDPALANYLGLSDIGCQEEIAAADMFGQKSATKTYGILEFVRDSGRVRFASTSSCFRVELHRFRSSTRDLTTNSLSLFLVDYMIKSTGTLIHLKASFGPALELSRSPRPRVFCQQSAKQTFLRELRDTKPSDNSKWLVLGDFNIIYKASDKNNANINRRQMRIFKETLNACELKEVALQNRRYTWSNEQDNPTLVKLDRFFCNASWNTAFERHLLHALSTSLSDHCPLMLTGQGEAPRSRTFRFENFWIHLPGFHEVVQEAWIAPQPHHEPHHRLFHKLGCMAKRLRSWSKKLISQGKLHLHMALEIILQFDIAQESRQLTQAELTLRRNLKDRVLGLAVVERARRRQAA</sequence>
<dbReference type="Gene3D" id="3.60.10.10">
    <property type="entry name" value="Endonuclease/exonuclease/phosphatase"/>
    <property type="match status" value="1"/>
</dbReference>
<accession>Q336X3</accession>
<dbReference type="InterPro" id="IPR005135">
    <property type="entry name" value="Endo/exonuclease/phosphatase"/>
</dbReference>
<gene>
    <name evidence="2" type="ordered locus">LOC_Os10g39080</name>
</gene>
<dbReference type="AlphaFoldDB" id="Q336X3"/>
<organism evidence="2">
    <name type="scientific">Oryza sativa subsp. japonica</name>
    <name type="common">Rice</name>
    <dbReference type="NCBI Taxonomy" id="39947"/>
    <lineage>
        <taxon>Eukaryota</taxon>
        <taxon>Viridiplantae</taxon>
        <taxon>Streptophyta</taxon>
        <taxon>Embryophyta</taxon>
        <taxon>Tracheophyta</taxon>
        <taxon>Spermatophyta</taxon>
        <taxon>Magnoliopsida</taxon>
        <taxon>Liliopsida</taxon>
        <taxon>Poales</taxon>
        <taxon>Poaceae</taxon>
        <taxon>BOP clade</taxon>
        <taxon>Oryzoideae</taxon>
        <taxon>Oryzeae</taxon>
        <taxon>Oryzinae</taxon>
        <taxon>Oryza</taxon>
        <taxon>Oryza sativa</taxon>
    </lineage>
</organism>